<dbReference type="EMBL" id="JAHRHJ020000008">
    <property type="protein sequence ID" value="KAH9304908.1"/>
    <property type="molecule type" value="Genomic_DNA"/>
</dbReference>
<protein>
    <submittedName>
        <fullName evidence="1">Uncharacterized protein</fullName>
    </submittedName>
</protein>
<keyword evidence="2" id="KW-1185">Reference proteome</keyword>
<evidence type="ECO:0000313" key="1">
    <source>
        <dbReference type="EMBL" id="KAH9304908.1"/>
    </source>
</evidence>
<dbReference type="Proteomes" id="UP000824469">
    <property type="component" value="Unassembled WGS sequence"/>
</dbReference>
<proteinExistence type="predicted"/>
<gene>
    <name evidence="1" type="ORF">KI387_009312</name>
</gene>
<sequence length="65" mass="7532">VTTVEEENLMEWCDRCLFPHSPCEVNKEVEEDEYDDTDDDSCMMKNLTISQNKATLTELITARTT</sequence>
<feature type="non-terminal residue" evidence="1">
    <location>
        <position position="1"/>
    </location>
</feature>
<evidence type="ECO:0000313" key="2">
    <source>
        <dbReference type="Proteomes" id="UP000824469"/>
    </source>
</evidence>
<name>A0AA38CWU5_TAXCH</name>
<comment type="caution">
    <text evidence="1">The sequence shown here is derived from an EMBL/GenBank/DDBJ whole genome shotgun (WGS) entry which is preliminary data.</text>
</comment>
<feature type="non-terminal residue" evidence="1">
    <location>
        <position position="65"/>
    </location>
</feature>
<dbReference type="AlphaFoldDB" id="A0AA38CWU5"/>
<organism evidence="1 2">
    <name type="scientific">Taxus chinensis</name>
    <name type="common">Chinese yew</name>
    <name type="synonym">Taxus wallichiana var. chinensis</name>
    <dbReference type="NCBI Taxonomy" id="29808"/>
    <lineage>
        <taxon>Eukaryota</taxon>
        <taxon>Viridiplantae</taxon>
        <taxon>Streptophyta</taxon>
        <taxon>Embryophyta</taxon>
        <taxon>Tracheophyta</taxon>
        <taxon>Spermatophyta</taxon>
        <taxon>Pinopsida</taxon>
        <taxon>Pinidae</taxon>
        <taxon>Conifers II</taxon>
        <taxon>Cupressales</taxon>
        <taxon>Taxaceae</taxon>
        <taxon>Taxus</taxon>
    </lineage>
</organism>
<reference evidence="1 2" key="1">
    <citation type="journal article" date="2021" name="Nat. Plants">
        <title>The Taxus genome provides insights into paclitaxel biosynthesis.</title>
        <authorList>
            <person name="Xiong X."/>
            <person name="Gou J."/>
            <person name="Liao Q."/>
            <person name="Li Y."/>
            <person name="Zhou Q."/>
            <person name="Bi G."/>
            <person name="Li C."/>
            <person name="Du R."/>
            <person name="Wang X."/>
            <person name="Sun T."/>
            <person name="Guo L."/>
            <person name="Liang H."/>
            <person name="Lu P."/>
            <person name="Wu Y."/>
            <person name="Zhang Z."/>
            <person name="Ro D.K."/>
            <person name="Shang Y."/>
            <person name="Huang S."/>
            <person name="Yan J."/>
        </authorList>
    </citation>
    <scope>NUCLEOTIDE SEQUENCE [LARGE SCALE GENOMIC DNA]</scope>
    <source>
        <strain evidence="1">Ta-2019</strain>
    </source>
</reference>
<accession>A0AA38CWU5</accession>